<evidence type="ECO:0000256" key="5">
    <source>
        <dbReference type="ARBA" id="ARBA00022525"/>
    </source>
</evidence>
<evidence type="ECO:0000256" key="3">
    <source>
        <dbReference type="ARBA" id="ARBA00009677"/>
    </source>
</evidence>
<keyword evidence="10" id="KW-0966">Cell projection</keyword>
<name>A0A239HSK3_9SPHN</name>
<keyword evidence="6" id="KW-0975">Bacterial flagellum</keyword>
<organism evidence="10 11">
    <name type="scientific">Edaphosphingomonas laterariae</name>
    <dbReference type="NCBI Taxonomy" id="861865"/>
    <lineage>
        <taxon>Bacteria</taxon>
        <taxon>Pseudomonadati</taxon>
        <taxon>Pseudomonadota</taxon>
        <taxon>Alphaproteobacteria</taxon>
        <taxon>Sphingomonadales</taxon>
        <taxon>Rhizorhabdaceae</taxon>
        <taxon>Edaphosphingomonas</taxon>
    </lineage>
</organism>
<accession>A0A239HSK3</accession>
<dbReference type="InterPro" id="IPR019776">
    <property type="entry name" value="Flagellar_basal_body_rod_CS"/>
</dbReference>
<dbReference type="GO" id="GO:0009425">
    <property type="term" value="C:bacterial-type flagellum basal body"/>
    <property type="evidence" value="ECO:0007669"/>
    <property type="project" value="UniProtKB-SubCell"/>
</dbReference>
<dbReference type="GO" id="GO:0005198">
    <property type="term" value="F:structural molecule activity"/>
    <property type="evidence" value="ECO:0007669"/>
    <property type="project" value="InterPro"/>
</dbReference>
<dbReference type="PANTHER" id="PTHR30033:SF1">
    <property type="entry name" value="FLAGELLAR HOOK-ASSOCIATED PROTEIN 1"/>
    <property type="match status" value="1"/>
</dbReference>
<proteinExistence type="inferred from homology"/>
<evidence type="ECO:0000313" key="10">
    <source>
        <dbReference type="EMBL" id="SNS84270.1"/>
    </source>
</evidence>
<dbReference type="PANTHER" id="PTHR30033">
    <property type="entry name" value="FLAGELLAR HOOK-ASSOCIATED PROTEIN 1"/>
    <property type="match status" value="1"/>
</dbReference>
<evidence type="ECO:0000259" key="9">
    <source>
        <dbReference type="Pfam" id="PF22638"/>
    </source>
</evidence>
<comment type="subcellular location">
    <subcellularLocation>
        <location evidence="1">Bacterial flagellum basal body</location>
    </subcellularLocation>
    <subcellularLocation>
        <location evidence="2">Secreted</location>
    </subcellularLocation>
</comment>
<dbReference type="InterPro" id="IPR002371">
    <property type="entry name" value="FlgK"/>
</dbReference>
<dbReference type="EMBL" id="FZOS01000019">
    <property type="protein sequence ID" value="SNS84270.1"/>
    <property type="molecule type" value="Genomic_DNA"/>
</dbReference>
<gene>
    <name evidence="10" type="ORF">SAMN06295912_1199</name>
</gene>
<dbReference type="PROSITE" id="PS00588">
    <property type="entry name" value="FLAGELLA_BB_ROD"/>
    <property type="match status" value="1"/>
</dbReference>
<keyword evidence="10" id="KW-0282">Flagellum</keyword>
<comment type="similarity">
    <text evidence="3">Belongs to the flagella basal body rod proteins family.</text>
</comment>
<dbReference type="NCBIfam" id="TIGR02492">
    <property type="entry name" value="flgK_ends"/>
    <property type="match status" value="1"/>
</dbReference>
<dbReference type="Pfam" id="PF22638">
    <property type="entry name" value="FlgK_D1"/>
    <property type="match status" value="1"/>
</dbReference>
<evidence type="ECO:0000256" key="2">
    <source>
        <dbReference type="ARBA" id="ARBA00004613"/>
    </source>
</evidence>
<evidence type="ECO:0000259" key="8">
    <source>
        <dbReference type="Pfam" id="PF06429"/>
    </source>
</evidence>
<sequence>MSDLLSIGASGISAYKTALSAISDNVANSETPGFARRGTAQREQVASLPMHPTYRSGTVFAGTQITAITRAYDQFRNKEVHVASAEAGRSAARAQWLETAESALDDGDAGIGARLTAFYNAADALAADPGNAMPRRALLSALDETATAFRTTAQGLTRTAEGIAKDAQANVDAVNGNLEALAKLNGALLRSEPGSASHASLLDQRDKLIDEVSSRLDIDASFGTNGTVTLKLARNSKSSLVDGVIPNPIAVAQAANGTLTLFASVDGGTQPIGMPGGSIGGLIDVSATVADRRASLDAIAADFAATVNTWSAAGLDAAGNPGQPLMSVAATGSAAASIALAITDPDAVPAASTDGTTVTANGNLIALQNLRAGGAEDRMAALVAGHAQATSSARTEADVTGTRRDAALQSRDEVIGIDLDREAAELIRFQQAYNGSARIIQVARETMQSILDLF</sequence>
<keyword evidence="10" id="KW-0969">Cilium</keyword>
<dbReference type="InterPro" id="IPR053927">
    <property type="entry name" value="FlgK_helical"/>
</dbReference>
<dbReference type="OrthoDB" id="7181295at2"/>
<dbReference type="InterPro" id="IPR010930">
    <property type="entry name" value="Flg_bb/hook_C_dom"/>
</dbReference>
<dbReference type="RefSeq" id="WP_089220444.1">
    <property type="nucleotide sequence ID" value="NZ_FZOS01000019.1"/>
</dbReference>
<dbReference type="SUPFAM" id="SSF64518">
    <property type="entry name" value="Phase 1 flagellin"/>
    <property type="match status" value="1"/>
</dbReference>
<dbReference type="GO" id="GO:0044780">
    <property type="term" value="P:bacterial-type flagellum assembly"/>
    <property type="evidence" value="ECO:0007669"/>
    <property type="project" value="InterPro"/>
</dbReference>
<dbReference type="InterPro" id="IPR001444">
    <property type="entry name" value="Flag_bb_rod_N"/>
</dbReference>
<evidence type="ECO:0000256" key="6">
    <source>
        <dbReference type="ARBA" id="ARBA00023143"/>
    </source>
</evidence>
<dbReference type="Pfam" id="PF00460">
    <property type="entry name" value="Flg_bb_rod"/>
    <property type="match status" value="1"/>
</dbReference>
<dbReference type="AlphaFoldDB" id="A0A239HSK3"/>
<keyword evidence="5" id="KW-0964">Secreted</keyword>
<protein>
    <recommendedName>
        <fullName evidence="4">Flagellar hook-associated protein 1</fullName>
    </recommendedName>
</protein>
<dbReference type="Pfam" id="PF06429">
    <property type="entry name" value="Flg_bbr_C"/>
    <property type="match status" value="1"/>
</dbReference>
<evidence type="ECO:0000256" key="1">
    <source>
        <dbReference type="ARBA" id="ARBA00004117"/>
    </source>
</evidence>
<evidence type="ECO:0000256" key="4">
    <source>
        <dbReference type="ARBA" id="ARBA00016244"/>
    </source>
</evidence>
<feature type="domain" description="Flagellar basal body rod protein N-terminal" evidence="7">
    <location>
        <begin position="6"/>
        <end position="34"/>
    </location>
</feature>
<feature type="domain" description="Flagellar basal-body/hook protein C-terminal" evidence="8">
    <location>
        <begin position="412"/>
        <end position="453"/>
    </location>
</feature>
<dbReference type="Proteomes" id="UP000198281">
    <property type="component" value="Unassembled WGS sequence"/>
</dbReference>
<dbReference type="GO" id="GO:0005576">
    <property type="term" value="C:extracellular region"/>
    <property type="evidence" value="ECO:0007669"/>
    <property type="project" value="UniProtKB-SubCell"/>
</dbReference>
<feature type="domain" description="Flagellar hook-associated protein FlgK helical" evidence="9">
    <location>
        <begin position="98"/>
        <end position="325"/>
    </location>
</feature>
<reference evidence="11" key="1">
    <citation type="submission" date="2017-06" db="EMBL/GenBank/DDBJ databases">
        <authorList>
            <person name="Varghese N."/>
            <person name="Submissions S."/>
        </authorList>
    </citation>
    <scope>NUCLEOTIDE SEQUENCE [LARGE SCALE GENOMIC DNA]</scope>
    <source>
        <strain evidence="11">LNB2</strain>
    </source>
</reference>
<dbReference type="GO" id="GO:0009424">
    <property type="term" value="C:bacterial-type flagellum hook"/>
    <property type="evidence" value="ECO:0007669"/>
    <property type="project" value="InterPro"/>
</dbReference>
<keyword evidence="11" id="KW-1185">Reference proteome</keyword>
<evidence type="ECO:0000259" key="7">
    <source>
        <dbReference type="Pfam" id="PF00460"/>
    </source>
</evidence>
<evidence type="ECO:0000313" key="11">
    <source>
        <dbReference type="Proteomes" id="UP000198281"/>
    </source>
</evidence>